<feature type="transmembrane region" description="Helical" evidence="9">
    <location>
        <begin position="100"/>
        <end position="120"/>
    </location>
</feature>
<dbReference type="RefSeq" id="WP_114705889.1">
    <property type="nucleotide sequence ID" value="NZ_QDKL01000001.1"/>
</dbReference>
<keyword evidence="11" id="KW-1185">Reference proteome</keyword>
<comment type="subcellular location">
    <subcellularLocation>
        <location evidence="1">Membrane</location>
    </subcellularLocation>
</comment>
<gene>
    <name evidence="10" type="primary">secE</name>
    <name evidence="10" type="ORF">DAY19_03995</name>
</gene>
<evidence type="ECO:0000256" key="1">
    <source>
        <dbReference type="ARBA" id="ARBA00004370"/>
    </source>
</evidence>
<dbReference type="EMBL" id="QDKL01000001">
    <property type="protein sequence ID" value="RZF22947.1"/>
    <property type="molecule type" value="Genomic_DNA"/>
</dbReference>
<evidence type="ECO:0000256" key="5">
    <source>
        <dbReference type="ARBA" id="ARBA00022927"/>
    </source>
</evidence>
<keyword evidence="4 9" id="KW-0812">Transmembrane</keyword>
<dbReference type="Proteomes" id="UP000443582">
    <property type="component" value="Unassembled WGS sequence"/>
</dbReference>
<dbReference type="PANTHER" id="PTHR33910:SF1">
    <property type="entry name" value="PROTEIN TRANSLOCASE SUBUNIT SECE"/>
    <property type="match status" value="1"/>
</dbReference>
<dbReference type="PANTHER" id="PTHR33910">
    <property type="entry name" value="PROTEIN TRANSLOCASE SUBUNIT SECE"/>
    <property type="match status" value="1"/>
</dbReference>
<keyword evidence="8 9" id="KW-0472">Membrane</keyword>
<name>A0ABY0IJZ0_9BACT</name>
<keyword evidence="5" id="KW-0653">Protein transport</keyword>
<organism evidence="10 11">
    <name type="scientific">Halobacteriovorax vibrionivorans</name>
    <dbReference type="NCBI Taxonomy" id="2152716"/>
    <lineage>
        <taxon>Bacteria</taxon>
        <taxon>Pseudomonadati</taxon>
        <taxon>Bdellovibrionota</taxon>
        <taxon>Bacteriovoracia</taxon>
        <taxon>Bacteriovoracales</taxon>
        <taxon>Halobacteriovoraceae</taxon>
        <taxon>Halobacteriovorax</taxon>
    </lineage>
</organism>
<sequence length="128" mass="14182">MSLIKSEDSKKWINAFVAAVSAICGFITIRFFEQLGEWFDLEAKVPNFPITVQVVGIVVGLIVFMSIVKNKSASTLLEDVYGELVKVVWPNKDDVLKTTVGLVIALSIVSGIFVLIDYSFRQLLSLIL</sequence>
<evidence type="ECO:0000256" key="3">
    <source>
        <dbReference type="ARBA" id="ARBA00022475"/>
    </source>
</evidence>
<evidence type="ECO:0000313" key="10">
    <source>
        <dbReference type="EMBL" id="RZF22947.1"/>
    </source>
</evidence>
<evidence type="ECO:0000256" key="4">
    <source>
        <dbReference type="ARBA" id="ARBA00022692"/>
    </source>
</evidence>
<feature type="transmembrane region" description="Helical" evidence="9">
    <location>
        <begin position="12"/>
        <end position="32"/>
    </location>
</feature>
<dbReference type="NCBIfam" id="TIGR00964">
    <property type="entry name" value="secE_bact"/>
    <property type="match status" value="1"/>
</dbReference>
<accession>A0ABY0IJZ0</accession>
<dbReference type="Gene3D" id="1.20.5.1030">
    <property type="entry name" value="Preprotein translocase secy subunit"/>
    <property type="match status" value="1"/>
</dbReference>
<evidence type="ECO:0000313" key="11">
    <source>
        <dbReference type="Proteomes" id="UP000443582"/>
    </source>
</evidence>
<dbReference type="Pfam" id="PF00584">
    <property type="entry name" value="SecE"/>
    <property type="match status" value="1"/>
</dbReference>
<reference evidence="11" key="1">
    <citation type="journal article" date="2019" name="Int. J. Syst. Evol. Microbiol.">
        <title>Halobacteriovorax valvorus sp. nov., a novel prokaryotic predator isolated from coastal seawater of China.</title>
        <authorList>
            <person name="Chen M.-X."/>
        </authorList>
    </citation>
    <scope>NUCLEOTIDE SEQUENCE [LARGE SCALE GENOMIC DNA]</scope>
    <source>
        <strain evidence="11">BL9</strain>
    </source>
</reference>
<evidence type="ECO:0000256" key="9">
    <source>
        <dbReference type="SAM" id="Phobius"/>
    </source>
</evidence>
<feature type="transmembrane region" description="Helical" evidence="9">
    <location>
        <begin position="48"/>
        <end position="68"/>
    </location>
</feature>
<keyword evidence="3" id="KW-1003">Cell membrane</keyword>
<comment type="caution">
    <text evidence="10">The sequence shown here is derived from an EMBL/GenBank/DDBJ whole genome shotgun (WGS) entry which is preliminary data.</text>
</comment>
<evidence type="ECO:0000256" key="6">
    <source>
        <dbReference type="ARBA" id="ARBA00022989"/>
    </source>
</evidence>
<evidence type="ECO:0000256" key="8">
    <source>
        <dbReference type="ARBA" id="ARBA00023136"/>
    </source>
</evidence>
<evidence type="ECO:0000256" key="2">
    <source>
        <dbReference type="ARBA" id="ARBA00022448"/>
    </source>
</evidence>
<dbReference type="InterPro" id="IPR005807">
    <property type="entry name" value="SecE_bac"/>
</dbReference>
<protein>
    <submittedName>
        <fullName evidence="10">Preprotein translocase subunit SecE</fullName>
    </submittedName>
</protein>
<proteinExistence type="predicted"/>
<keyword evidence="6 9" id="KW-1133">Transmembrane helix</keyword>
<dbReference type="InterPro" id="IPR038379">
    <property type="entry name" value="SecE_sf"/>
</dbReference>
<keyword evidence="7" id="KW-0811">Translocation</keyword>
<dbReference type="InterPro" id="IPR001901">
    <property type="entry name" value="Translocase_SecE/Sec61-g"/>
</dbReference>
<evidence type="ECO:0000256" key="7">
    <source>
        <dbReference type="ARBA" id="ARBA00023010"/>
    </source>
</evidence>
<keyword evidence="2" id="KW-0813">Transport</keyword>